<reference evidence="2 3" key="1">
    <citation type="submission" date="2019-12" db="EMBL/GenBank/DDBJ databases">
        <authorList>
            <person name="Alioto T."/>
            <person name="Alioto T."/>
            <person name="Gomez Garrido J."/>
        </authorList>
    </citation>
    <scope>NUCLEOTIDE SEQUENCE [LARGE SCALE GENOMIC DNA]</scope>
</reference>
<keyword evidence="3" id="KW-1185">Reference proteome</keyword>
<keyword evidence="1" id="KW-0812">Transmembrane</keyword>
<feature type="transmembrane region" description="Helical" evidence="1">
    <location>
        <begin position="45"/>
        <end position="67"/>
    </location>
</feature>
<dbReference type="Proteomes" id="UP000594638">
    <property type="component" value="Unassembled WGS sequence"/>
</dbReference>
<dbReference type="EMBL" id="CACTIH010005427">
    <property type="protein sequence ID" value="CAA2991693.1"/>
    <property type="molecule type" value="Genomic_DNA"/>
</dbReference>
<proteinExistence type="predicted"/>
<gene>
    <name evidence="2" type="ORF">OLEA9_A118313</name>
</gene>
<protein>
    <submittedName>
        <fullName evidence="2">Uncharacterized protein</fullName>
    </submittedName>
</protein>
<comment type="caution">
    <text evidence="2">The sequence shown here is derived from an EMBL/GenBank/DDBJ whole genome shotgun (WGS) entry which is preliminary data.</text>
</comment>
<evidence type="ECO:0000256" key="1">
    <source>
        <dbReference type="SAM" id="Phobius"/>
    </source>
</evidence>
<keyword evidence="1" id="KW-0472">Membrane</keyword>
<evidence type="ECO:0000313" key="2">
    <source>
        <dbReference type="EMBL" id="CAA2991693.1"/>
    </source>
</evidence>
<dbReference type="AlphaFoldDB" id="A0A8S0SG39"/>
<dbReference type="Gramene" id="OE9A118313T1">
    <property type="protein sequence ID" value="OE9A118313C1"/>
    <property type="gene ID" value="OE9A118313"/>
</dbReference>
<name>A0A8S0SG39_OLEEU</name>
<accession>A0A8S0SG39</accession>
<organism evidence="2 3">
    <name type="scientific">Olea europaea subsp. europaea</name>
    <dbReference type="NCBI Taxonomy" id="158383"/>
    <lineage>
        <taxon>Eukaryota</taxon>
        <taxon>Viridiplantae</taxon>
        <taxon>Streptophyta</taxon>
        <taxon>Embryophyta</taxon>
        <taxon>Tracheophyta</taxon>
        <taxon>Spermatophyta</taxon>
        <taxon>Magnoliopsida</taxon>
        <taxon>eudicotyledons</taxon>
        <taxon>Gunneridae</taxon>
        <taxon>Pentapetalae</taxon>
        <taxon>asterids</taxon>
        <taxon>lamiids</taxon>
        <taxon>Lamiales</taxon>
        <taxon>Oleaceae</taxon>
        <taxon>Oleeae</taxon>
        <taxon>Olea</taxon>
    </lineage>
</organism>
<sequence length="73" mass="8350">MRKKYHNPTLTFHLSLARVCLVTYRLLGFPQIVDPNRNLPVAGDGLSQLIAFNFFALLVHGCNFIVFMENGLW</sequence>
<evidence type="ECO:0000313" key="3">
    <source>
        <dbReference type="Proteomes" id="UP000594638"/>
    </source>
</evidence>
<keyword evidence="1" id="KW-1133">Transmembrane helix</keyword>